<name>G9PGU6_9ACTO</name>
<evidence type="ECO:0000259" key="1">
    <source>
        <dbReference type="Pfam" id="PF14410"/>
    </source>
</evidence>
<dbReference type="eggNOG" id="ENOG5033GJT">
    <property type="taxonomic scope" value="Bacteria"/>
</dbReference>
<accession>G9PGU6</accession>
<dbReference type="Proteomes" id="UP000003822">
    <property type="component" value="Unassembled WGS sequence"/>
</dbReference>
<sequence length="86" mass="10244">MDKVREAFTDADGVLRDWRGKPIDWQPGQPRAGIWGMGHKPGHKYSDVWRSYVNGEMTPQQFLDWYIEPKNYRVEFSSRNRGHYDE</sequence>
<protein>
    <recommendedName>
        <fullName evidence="1">Toxin YqcG C-terminal domain-containing protein</fullName>
    </recommendedName>
</protein>
<comment type="caution">
    <text evidence="2">The sequence shown here is derived from an EMBL/GenBank/DDBJ whole genome shotgun (WGS) entry which is preliminary data.</text>
</comment>
<gene>
    <name evidence="2" type="ORF">HMPREF0045_01470</name>
</gene>
<organism evidence="2 3">
    <name type="scientific">Actinomyces graevenitzii C83</name>
    <dbReference type="NCBI Taxonomy" id="435830"/>
    <lineage>
        <taxon>Bacteria</taxon>
        <taxon>Bacillati</taxon>
        <taxon>Actinomycetota</taxon>
        <taxon>Actinomycetes</taxon>
        <taxon>Actinomycetales</taxon>
        <taxon>Actinomycetaceae</taxon>
        <taxon>Actinomyces</taxon>
    </lineage>
</organism>
<dbReference type="STRING" id="435830.HMPREF0045_01470"/>
<keyword evidence="3" id="KW-1185">Reference proteome</keyword>
<proteinExistence type="predicted"/>
<feature type="domain" description="Toxin YqcG C-terminal" evidence="1">
    <location>
        <begin position="19"/>
        <end position="84"/>
    </location>
</feature>
<evidence type="ECO:0000313" key="3">
    <source>
        <dbReference type="Proteomes" id="UP000003822"/>
    </source>
</evidence>
<dbReference type="InterPro" id="IPR026835">
    <property type="entry name" value="YqcG_C"/>
</dbReference>
<dbReference type="HOGENOM" id="CLU_2490801_0_0_11"/>
<reference evidence="2 3" key="1">
    <citation type="submission" date="2011-10" db="EMBL/GenBank/DDBJ databases">
        <title>The Genome Sequence of Actinomyces graevenitzii C83.</title>
        <authorList>
            <consortium name="The Broad Institute Genome Sequencing Platform"/>
            <consortium name="The Broad Institute Genome Sequencing Center for Infectious Disease"/>
            <person name="Earl A."/>
            <person name="Ward D."/>
            <person name="Feldgarden M."/>
            <person name="Gevers D."/>
            <person name="Sibley C.D."/>
            <person name="Field T.R."/>
            <person name="Grinwis M."/>
            <person name="Eshaghurshan C.S."/>
            <person name="Surette M.G."/>
            <person name="Young S.K."/>
            <person name="Zeng Q."/>
            <person name="Gargeya S."/>
            <person name="Fitzgerald M."/>
            <person name="Haas B."/>
            <person name="Abouelleil A."/>
            <person name="Alvarado L."/>
            <person name="Arachchi H.M."/>
            <person name="Berlin A."/>
            <person name="Brown A."/>
            <person name="Chapman S.B."/>
            <person name="Chen Z."/>
            <person name="Dunbar C."/>
            <person name="Freedman E."/>
            <person name="Gearin G."/>
            <person name="Goldberg J."/>
            <person name="Griggs A."/>
            <person name="Gujja S."/>
            <person name="Heiman D."/>
            <person name="Howarth C."/>
            <person name="Larson L."/>
            <person name="Lui A."/>
            <person name="MacDonald P.J.P."/>
            <person name="Montmayeur A."/>
            <person name="Murphy C."/>
            <person name="Neiman D."/>
            <person name="Pearson M."/>
            <person name="Priest M."/>
            <person name="Roberts A."/>
            <person name="Saif S."/>
            <person name="Shea T."/>
            <person name="Shenoy N."/>
            <person name="Sisk P."/>
            <person name="Stolte C."/>
            <person name="Sykes S."/>
            <person name="Wortman J."/>
            <person name="Nusbaum C."/>
            <person name="Birren B."/>
        </authorList>
    </citation>
    <scope>NUCLEOTIDE SEQUENCE [LARGE SCALE GENOMIC DNA]</scope>
    <source>
        <strain evidence="2 3">C83</strain>
    </source>
</reference>
<dbReference type="Pfam" id="PF14410">
    <property type="entry name" value="GH-E"/>
    <property type="match status" value="1"/>
</dbReference>
<dbReference type="RefSeq" id="WP_005987032.1">
    <property type="nucleotide sequence ID" value="NZ_JH470338.1"/>
</dbReference>
<dbReference type="AlphaFoldDB" id="G9PGU6"/>
<dbReference type="EMBL" id="ACRN01000012">
    <property type="protein sequence ID" value="EHM87599.1"/>
    <property type="molecule type" value="Genomic_DNA"/>
</dbReference>
<evidence type="ECO:0000313" key="2">
    <source>
        <dbReference type="EMBL" id="EHM87599.1"/>
    </source>
</evidence>